<proteinExistence type="predicted"/>
<accession>M0N6T6</accession>
<feature type="domain" description="Tyrosine specific protein phosphatases" evidence="4">
    <location>
        <begin position="103"/>
        <end position="171"/>
    </location>
</feature>
<dbReference type="PANTHER" id="PTHR10159">
    <property type="entry name" value="DUAL SPECIFICITY PROTEIN PHOSPHATASE"/>
    <property type="match status" value="1"/>
</dbReference>
<evidence type="ECO:0000259" key="3">
    <source>
        <dbReference type="PROSITE" id="PS50054"/>
    </source>
</evidence>
<dbReference type="GO" id="GO:0017017">
    <property type="term" value="F:MAP kinase tyrosine/serine/threonine phosphatase activity"/>
    <property type="evidence" value="ECO:0007669"/>
    <property type="project" value="TreeGrafter"/>
</dbReference>
<dbReference type="STRING" id="1227457.C451_09750"/>
<keyword evidence="6" id="KW-1185">Reference proteome</keyword>
<gene>
    <name evidence="5" type="ORF">C451_09750</name>
</gene>
<dbReference type="PROSITE" id="PS00383">
    <property type="entry name" value="TYR_PHOSPHATASE_1"/>
    <property type="match status" value="1"/>
</dbReference>
<dbReference type="GO" id="GO:0033550">
    <property type="term" value="F:MAP kinase tyrosine phosphatase activity"/>
    <property type="evidence" value="ECO:0007669"/>
    <property type="project" value="TreeGrafter"/>
</dbReference>
<dbReference type="OrthoDB" id="204030at2157"/>
<dbReference type="Gene3D" id="3.90.190.10">
    <property type="entry name" value="Protein tyrosine phosphatase superfamily"/>
    <property type="match status" value="1"/>
</dbReference>
<feature type="domain" description="Tyrosine-protein phosphatase" evidence="3">
    <location>
        <begin position="39"/>
        <end position="181"/>
    </location>
</feature>
<dbReference type="SUPFAM" id="SSF52799">
    <property type="entry name" value="(Phosphotyrosine protein) phosphatases II"/>
    <property type="match status" value="1"/>
</dbReference>
<dbReference type="InterPro" id="IPR020422">
    <property type="entry name" value="TYR_PHOSPHATASE_DUAL_dom"/>
</dbReference>
<dbReference type="InterPro" id="IPR000340">
    <property type="entry name" value="Dual-sp_phosphatase_cat-dom"/>
</dbReference>
<dbReference type="GO" id="GO:0005737">
    <property type="term" value="C:cytoplasm"/>
    <property type="evidence" value="ECO:0007669"/>
    <property type="project" value="TreeGrafter"/>
</dbReference>
<protein>
    <submittedName>
        <fullName evidence="5">Dual specificity protein phosphatase</fullName>
    </submittedName>
</protein>
<dbReference type="PROSITE" id="PS50056">
    <property type="entry name" value="TYR_PHOSPHATASE_2"/>
    <property type="match status" value="1"/>
</dbReference>
<evidence type="ECO:0000313" key="5">
    <source>
        <dbReference type="EMBL" id="EMA53561.1"/>
    </source>
</evidence>
<reference evidence="5 6" key="1">
    <citation type="journal article" date="2014" name="PLoS Genet.">
        <title>Phylogenetically driven sequencing of extremely halophilic archaea reveals strategies for static and dynamic osmo-response.</title>
        <authorList>
            <person name="Becker E.A."/>
            <person name="Seitzer P.M."/>
            <person name="Tritt A."/>
            <person name="Larsen D."/>
            <person name="Krusor M."/>
            <person name="Yao A.I."/>
            <person name="Wu D."/>
            <person name="Madern D."/>
            <person name="Eisen J.A."/>
            <person name="Darling A.E."/>
            <person name="Facciotti M.T."/>
        </authorList>
    </citation>
    <scope>NUCLEOTIDE SEQUENCE [LARGE SCALE GENOMIC DNA]</scope>
    <source>
        <strain evidence="5 6">JCM 13552</strain>
    </source>
</reference>
<dbReference type="InterPro" id="IPR029021">
    <property type="entry name" value="Prot-tyrosine_phosphatase-like"/>
</dbReference>
<dbReference type="InterPro" id="IPR016130">
    <property type="entry name" value="Tyr_Pase_AS"/>
</dbReference>
<dbReference type="Pfam" id="PF00782">
    <property type="entry name" value="DSPc"/>
    <property type="match status" value="1"/>
</dbReference>
<organism evidence="5 6">
    <name type="scientific">Halococcus thailandensis JCM 13552</name>
    <dbReference type="NCBI Taxonomy" id="1227457"/>
    <lineage>
        <taxon>Archaea</taxon>
        <taxon>Methanobacteriati</taxon>
        <taxon>Methanobacteriota</taxon>
        <taxon>Stenosarchaea group</taxon>
        <taxon>Halobacteria</taxon>
        <taxon>Halobacteriales</taxon>
        <taxon>Halococcaceae</taxon>
        <taxon>Halococcus</taxon>
    </lineage>
</organism>
<evidence type="ECO:0000313" key="6">
    <source>
        <dbReference type="Proteomes" id="UP000011680"/>
    </source>
</evidence>
<evidence type="ECO:0000256" key="2">
    <source>
        <dbReference type="ARBA" id="ARBA00022912"/>
    </source>
</evidence>
<comment type="caution">
    <text evidence="5">The sequence shown here is derived from an EMBL/GenBank/DDBJ whole genome shotgun (WGS) entry which is preliminary data.</text>
</comment>
<dbReference type="AlphaFoldDB" id="M0N6T6"/>
<dbReference type="PANTHER" id="PTHR10159:SF511">
    <property type="entry name" value="DUAL SPECIFICITY PROTEIN PHOSPHATASE 1"/>
    <property type="match status" value="1"/>
</dbReference>
<dbReference type="Proteomes" id="UP000011680">
    <property type="component" value="Unassembled WGS sequence"/>
</dbReference>
<evidence type="ECO:0000256" key="1">
    <source>
        <dbReference type="ARBA" id="ARBA00022801"/>
    </source>
</evidence>
<dbReference type="InterPro" id="IPR000387">
    <property type="entry name" value="Tyr_Pase_dom"/>
</dbReference>
<keyword evidence="1" id="KW-0378">Hydrolase</keyword>
<dbReference type="eggNOG" id="arCOG03413">
    <property type="taxonomic scope" value="Archaea"/>
</dbReference>
<dbReference type="GO" id="GO:0008330">
    <property type="term" value="F:protein tyrosine/threonine phosphatase activity"/>
    <property type="evidence" value="ECO:0007669"/>
    <property type="project" value="TreeGrafter"/>
</dbReference>
<dbReference type="PROSITE" id="PS50054">
    <property type="entry name" value="TYR_PHOSPHATASE_DUAL"/>
    <property type="match status" value="1"/>
</dbReference>
<name>M0N6T6_9EURY</name>
<sequence>MGEGERSFISEGRFVVIVEPSESGEGKAARDRSKPFVRPFGYVADEPIIRRIGDRELSLGNARAADGTLHDEEFRYVLSATEDEQPLTTHHHPLDDGLGNDWPAFEEAVDTARTLYRRSGSVLIHCTAGISRSSTLVATMLAAEEQRKFDDALDIVRDARPHALPHPALHEWAVVYLAAQA</sequence>
<dbReference type="SMART" id="SM00195">
    <property type="entry name" value="DSPc"/>
    <property type="match status" value="1"/>
</dbReference>
<evidence type="ECO:0000259" key="4">
    <source>
        <dbReference type="PROSITE" id="PS50056"/>
    </source>
</evidence>
<dbReference type="PATRIC" id="fig|1227457.3.peg.1811"/>
<dbReference type="RefSeq" id="WP_007740043.1">
    <property type="nucleotide sequence ID" value="NZ_AOMF01000152.1"/>
</dbReference>
<keyword evidence="2" id="KW-0904">Protein phosphatase</keyword>
<dbReference type="EMBL" id="AOMF01000152">
    <property type="protein sequence ID" value="EMA53561.1"/>
    <property type="molecule type" value="Genomic_DNA"/>
</dbReference>
<dbReference type="CDD" id="cd14498">
    <property type="entry name" value="DSP"/>
    <property type="match status" value="1"/>
</dbReference>